<feature type="transmembrane region" description="Helical" evidence="1">
    <location>
        <begin position="158"/>
        <end position="180"/>
    </location>
</feature>
<dbReference type="EMBL" id="REGA01000001">
    <property type="protein sequence ID" value="RQG98019.1"/>
    <property type="molecule type" value="Genomic_DNA"/>
</dbReference>
<organism evidence="2 3">
    <name type="scientific">Natrarchaeobius chitinivorans</name>
    <dbReference type="NCBI Taxonomy" id="1679083"/>
    <lineage>
        <taxon>Archaea</taxon>
        <taxon>Methanobacteriati</taxon>
        <taxon>Methanobacteriota</taxon>
        <taxon>Stenosarchaea group</taxon>
        <taxon>Halobacteria</taxon>
        <taxon>Halobacteriales</taxon>
        <taxon>Natrialbaceae</taxon>
        <taxon>Natrarchaeobius</taxon>
    </lineage>
</organism>
<dbReference type="OrthoDB" id="163497at2157"/>
<accession>A0A3N6PE46</accession>
<evidence type="ECO:0000313" key="3">
    <source>
        <dbReference type="Proteomes" id="UP000282323"/>
    </source>
</evidence>
<keyword evidence="1" id="KW-0812">Transmembrane</keyword>
<evidence type="ECO:0000313" key="2">
    <source>
        <dbReference type="EMBL" id="RQG98019.1"/>
    </source>
</evidence>
<feature type="transmembrane region" description="Helical" evidence="1">
    <location>
        <begin position="45"/>
        <end position="64"/>
    </location>
</feature>
<dbReference type="PANTHER" id="PTHR34989">
    <property type="entry name" value="PROTEIN HDED"/>
    <property type="match status" value="1"/>
</dbReference>
<keyword evidence="1" id="KW-0472">Membrane</keyword>
<name>A0A3N6PE46_NATCH</name>
<reference evidence="2 3" key="1">
    <citation type="submission" date="2018-10" db="EMBL/GenBank/DDBJ databases">
        <title>Natrarchaeobius chitinivorans gen. nov., sp. nov., and Natrarchaeobius haloalkaliphilus sp. nov., alkaliphilic, chitin-utilizing haloarchaea from hypersaline alkaline lakes.</title>
        <authorList>
            <person name="Sorokin D.Y."/>
            <person name="Elcheninov A.G."/>
            <person name="Kostrikina N.A."/>
            <person name="Bale N.J."/>
            <person name="Sinninghe Damste J.S."/>
            <person name="Khijniak T.V."/>
            <person name="Kublanov I.V."/>
            <person name="Toshchakov S.V."/>
        </authorList>
    </citation>
    <scope>NUCLEOTIDE SEQUENCE [LARGE SCALE GENOMIC DNA]</scope>
    <source>
        <strain evidence="2 3">AArcht4T</strain>
    </source>
</reference>
<dbReference type="Proteomes" id="UP000282323">
    <property type="component" value="Unassembled WGS sequence"/>
</dbReference>
<dbReference type="InterPro" id="IPR052712">
    <property type="entry name" value="Acid_resist_chaperone_HdeD"/>
</dbReference>
<sequence length="198" mass="19935">MNSVTATDESYGYSLERGWRTLAIAGGVVGLLGILAIAFPMVTGLSVTVGLGVLLLVGGIVHGAHAFTARGWSGSLWQAALAAISIVAGVALVVNPVVGLVSLTALAIAYLLVDAAAELWMSMRMDDQPGRASVAVSGLLSLVLAGLLWTGFPANAGWAIGVLVGVGLFVTGLSMVIVAFTGRSAAETTSAATEPRSA</sequence>
<keyword evidence="3" id="KW-1185">Reference proteome</keyword>
<dbReference type="RefSeq" id="WP_124194006.1">
    <property type="nucleotide sequence ID" value="NZ_REGA01000001.1"/>
</dbReference>
<dbReference type="PANTHER" id="PTHR34989:SF1">
    <property type="entry name" value="PROTEIN HDED"/>
    <property type="match status" value="1"/>
</dbReference>
<evidence type="ECO:0000256" key="1">
    <source>
        <dbReference type="SAM" id="Phobius"/>
    </source>
</evidence>
<dbReference type="AlphaFoldDB" id="A0A3N6PE46"/>
<keyword evidence="1" id="KW-1133">Transmembrane helix</keyword>
<feature type="transmembrane region" description="Helical" evidence="1">
    <location>
        <begin position="132"/>
        <end position="152"/>
    </location>
</feature>
<gene>
    <name evidence="2" type="ORF">EA473_02190</name>
</gene>
<dbReference type="GO" id="GO:0005886">
    <property type="term" value="C:plasma membrane"/>
    <property type="evidence" value="ECO:0007669"/>
    <property type="project" value="TreeGrafter"/>
</dbReference>
<dbReference type="InterPro" id="IPR005325">
    <property type="entry name" value="DUF308_memb"/>
</dbReference>
<feature type="transmembrane region" description="Helical" evidence="1">
    <location>
        <begin position="76"/>
        <end position="94"/>
    </location>
</feature>
<comment type="caution">
    <text evidence="2">The sequence shown here is derived from an EMBL/GenBank/DDBJ whole genome shotgun (WGS) entry which is preliminary data.</text>
</comment>
<dbReference type="Pfam" id="PF03729">
    <property type="entry name" value="DUF308"/>
    <property type="match status" value="1"/>
</dbReference>
<feature type="transmembrane region" description="Helical" evidence="1">
    <location>
        <begin position="21"/>
        <end position="39"/>
    </location>
</feature>
<protein>
    <submittedName>
        <fullName evidence="2">HdeD family acid-resistance protein</fullName>
    </submittedName>
</protein>
<proteinExistence type="predicted"/>